<sequence>MRLLVCFRATFPSEGCIIGFGTSRSPKMDRFVLTEECSQTPTFNANQTSWKAYDQWVKSNEKVRVYIDLANMLNVPEKKHESLVTAKEIMDSLSAMFGQPKWSLRHEVIKYIYTKCIKEGISIGEQVMDMMMHFNITEVNGGAIDEAN</sequence>
<organism evidence="1 2">
    <name type="scientific">Cucumis melo var. makuwa</name>
    <name type="common">Oriental melon</name>
    <dbReference type="NCBI Taxonomy" id="1194695"/>
    <lineage>
        <taxon>Eukaryota</taxon>
        <taxon>Viridiplantae</taxon>
        <taxon>Streptophyta</taxon>
        <taxon>Embryophyta</taxon>
        <taxon>Tracheophyta</taxon>
        <taxon>Spermatophyta</taxon>
        <taxon>Magnoliopsida</taxon>
        <taxon>eudicotyledons</taxon>
        <taxon>Gunneridae</taxon>
        <taxon>Pentapetalae</taxon>
        <taxon>rosids</taxon>
        <taxon>fabids</taxon>
        <taxon>Cucurbitales</taxon>
        <taxon>Cucurbitaceae</taxon>
        <taxon>Benincaseae</taxon>
        <taxon>Cucumis</taxon>
    </lineage>
</organism>
<evidence type="ECO:0000313" key="1">
    <source>
        <dbReference type="EMBL" id="TYK23167.1"/>
    </source>
</evidence>
<dbReference type="Proteomes" id="UP000321947">
    <property type="component" value="Unassembled WGS sequence"/>
</dbReference>
<dbReference type="EMBL" id="SSTD01004586">
    <property type="protein sequence ID" value="TYK23167.1"/>
    <property type="molecule type" value="Genomic_DNA"/>
</dbReference>
<proteinExistence type="predicted"/>
<comment type="caution">
    <text evidence="1">The sequence shown here is derived from an EMBL/GenBank/DDBJ whole genome shotgun (WGS) entry which is preliminary data.</text>
</comment>
<accession>A0A5D3DHM9</accession>
<dbReference type="AlphaFoldDB" id="A0A5D3DHM9"/>
<evidence type="ECO:0000313" key="2">
    <source>
        <dbReference type="Proteomes" id="UP000321947"/>
    </source>
</evidence>
<name>A0A5D3DHM9_CUCMM</name>
<gene>
    <name evidence="1" type="ORF">E5676_scaffold142G001920</name>
</gene>
<protein>
    <submittedName>
        <fullName evidence="1">Gag/pol protein</fullName>
    </submittedName>
</protein>
<reference evidence="1 2" key="1">
    <citation type="submission" date="2019-08" db="EMBL/GenBank/DDBJ databases">
        <title>Draft genome sequences of two oriental melons (Cucumis melo L. var makuwa).</title>
        <authorList>
            <person name="Kwon S.-Y."/>
        </authorList>
    </citation>
    <scope>NUCLEOTIDE SEQUENCE [LARGE SCALE GENOMIC DNA]</scope>
    <source>
        <strain evidence="2">cv. Chang Bougi</strain>
        <tissue evidence="1">Leaf</tissue>
    </source>
</reference>